<feature type="region of interest" description="Disordered" evidence="1">
    <location>
        <begin position="1"/>
        <end position="42"/>
    </location>
</feature>
<evidence type="ECO:0000256" key="1">
    <source>
        <dbReference type="SAM" id="MobiDB-lite"/>
    </source>
</evidence>
<organism evidence="3 4">
    <name type="scientific">Orbilia blumenaviensis</name>
    <dbReference type="NCBI Taxonomy" id="1796055"/>
    <lineage>
        <taxon>Eukaryota</taxon>
        <taxon>Fungi</taxon>
        <taxon>Dikarya</taxon>
        <taxon>Ascomycota</taxon>
        <taxon>Pezizomycotina</taxon>
        <taxon>Orbiliomycetes</taxon>
        <taxon>Orbiliales</taxon>
        <taxon>Orbiliaceae</taxon>
        <taxon>Orbilia</taxon>
    </lineage>
</organism>
<keyword evidence="2" id="KW-1133">Transmembrane helix</keyword>
<comment type="caution">
    <text evidence="3">The sequence shown here is derived from an EMBL/GenBank/DDBJ whole genome shotgun (WGS) entry which is preliminary data.</text>
</comment>
<feature type="transmembrane region" description="Helical" evidence="2">
    <location>
        <begin position="79"/>
        <end position="98"/>
    </location>
</feature>
<proteinExistence type="predicted"/>
<keyword evidence="4" id="KW-1185">Reference proteome</keyword>
<evidence type="ECO:0000313" key="4">
    <source>
        <dbReference type="Proteomes" id="UP001373714"/>
    </source>
</evidence>
<keyword evidence="2" id="KW-0472">Membrane</keyword>
<feature type="compositionally biased region" description="Polar residues" evidence="1">
    <location>
        <begin position="13"/>
        <end position="42"/>
    </location>
</feature>
<dbReference type="AlphaFoldDB" id="A0AAV9U1U9"/>
<sequence>MNSTSGRRDRGNYSMSTDNGMDTPSETSFGTPTASSRETTSFLDTSCSRRRFKPSDLRECAPQSEKCISCKHYSLIKTAIIGGFFTLIVLGLYITVILTELLKQGRSPIVHPTTHQPPRNPDQKPAPHSLNAPWPGSRYVITEADSLKAVTYVKDGIPSGSIQMGDYLEGHPAQIWAVSMVNGWMSFSPMSKHGPPFFMGCKPWPSHDNLYCREDFPDGKGEYELKRLPNGGYQVMLRNDVGWWPPSWFRPKLIPAKRNPSTDIWWRFTNIDASCKPGKPYTCDY</sequence>
<protein>
    <submittedName>
        <fullName evidence="3">Uncharacterized protein</fullName>
    </submittedName>
</protein>
<evidence type="ECO:0000256" key="2">
    <source>
        <dbReference type="SAM" id="Phobius"/>
    </source>
</evidence>
<gene>
    <name evidence="3" type="ORF">TWF730_004027</name>
</gene>
<reference evidence="3 4" key="1">
    <citation type="submission" date="2019-10" db="EMBL/GenBank/DDBJ databases">
        <authorList>
            <person name="Palmer J.M."/>
        </authorList>
    </citation>
    <scope>NUCLEOTIDE SEQUENCE [LARGE SCALE GENOMIC DNA]</scope>
    <source>
        <strain evidence="3 4">TWF730</strain>
    </source>
</reference>
<name>A0AAV9U1U9_9PEZI</name>
<dbReference type="EMBL" id="JAVHNS010000016">
    <property type="protein sequence ID" value="KAK6333845.1"/>
    <property type="molecule type" value="Genomic_DNA"/>
</dbReference>
<feature type="region of interest" description="Disordered" evidence="1">
    <location>
        <begin position="108"/>
        <end position="132"/>
    </location>
</feature>
<dbReference type="Proteomes" id="UP001373714">
    <property type="component" value="Unassembled WGS sequence"/>
</dbReference>
<evidence type="ECO:0000313" key="3">
    <source>
        <dbReference type="EMBL" id="KAK6333845.1"/>
    </source>
</evidence>
<feature type="compositionally biased region" description="Basic and acidic residues" evidence="1">
    <location>
        <begin position="1"/>
        <end position="11"/>
    </location>
</feature>
<accession>A0AAV9U1U9</accession>
<keyword evidence="2" id="KW-0812">Transmembrane</keyword>